<reference evidence="1 2" key="1">
    <citation type="submission" date="2024-02" db="EMBL/GenBank/DDBJ databases">
        <title>De novo assembly and annotation of 12 fungi associated with fruit tree decline syndrome in Ontario, Canada.</title>
        <authorList>
            <person name="Sulman M."/>
            <person name="Ellouze W."/>
            <person name="Ilyukhin E."/>
        </authorList>
    </citation>
    <scope>NUCLEOTIDE SEQUENCE [LARGE SCALE GENOMIC DNA]</scope>
    <source>
        <strain evidence="1 2">M169</strain>
    </source>
</reference>
<gene>
    <name evidence="1" type="ORF">SLS63_010707</name>
</gene>
<dbReference type="Proteomes" id="UP001430848">
    <property type="component" value="Unassembled WGS sequence"/>
</dbReference>
<proteinExistence type="predicted"/>
<evidence type="ECO:0000313" key="1">
    <source>
        <dbReference type="EMBL" id="KAK7717752.1"/>
    </source>
</evidence>
<accession>A0ABR1NW25</accession>
<evidence type="ECO:0000313" key="2">
    <source>
        <dbReference type="Proteomes" id="UP001430848"/>
    </source>
</evidence>
<organism evidence="1 2">
    <name type="scientific">Diaporthe eres</name>
    <name type="common">Phomopsis oblonga</name>
    <dbReference type="NCBI Taxonomy" id="83184"/>
    <lineage>
        <taxon>Eukaryota</taxon>
        <taxon>Fungi</taxon>
        <taxon>Dikarya</taxon>
        <taxon>Ascomycota</taxon>
        <taxon>Pezizomycotina</taxon>
        <taxon>Sordariomycetes</taxon>
        <taxon>Sordariomycetidae</taxon>
        <taxon>Diaporthales</taxon>
        <taxon>Diaporthaceae</taxon>
        <taxon>Diaporthe</taxon>
        <taxon>Diaporthe eres species complex</taxon>
    </lineage>
</organism>
<dbReference type="EMBL" id="JAKNSF020000092">
    <property type="protein sequence ID" value="KAK7717752.1"/>
    <property type="molecule type" value="Genomic_DNA"/>
</dbReference>
<name>A0ABR1NW25_DIAER</name>
<keyword evidence="2" id="KW-1185">Reference proteome</keyword>
<sequence>MAQGESERHFYLPNEVAWSNLMHLQERYLQGWVTVYTNRHAWESILRVYLPDRIDVSRLQLQLQPGQTPQVAAYSVDAHPSDQGERDHGAGAGAILERIIMDLPARSVHRRDILYVKCSPPSDNDAQSQWNSAMKAAVAPLGQRHVTRALYFILGVGMEWLPFYWDPRSPAPAGKALRMAAGGGEGEKESTSSWYEVSPEVRPPPGIDSGHVDGEGVVRTDRAKSLDCFTVAPTGAAGEVPGLAFQRDLDFLEEFIGVVERHAYVGENDPDSE</sequence>
<comment type="caution">
    <text evidence="1">The sequence shown here is derived from an EMBL/GenBank/DDBJ whole genome shotgun (WGS) entry which is preliminary data.</text>
</comment>
<protein>
    <submittedName>
        <fullName evidence="1">Uncharacterized protein</fullName>
    </submittedName>
</protein>